<dbReference type="InterPro" id="IPR013023">
    <property type="entry name" value="KARI"/>
</dbReference>
<dbReference type="UniPathway" id="UPA00047">
    <property type="reaction ID" value="UER00056"/>
</dbReference>
<sequence>MAKTYHDQDADLSLIQAKKVAIIGYGSQGHAHALNLKDSGVEVKVGLRAGSKGAAKAQAAGLEVLSVADAAQWADTIMVLVPDQTAAAVYKEIEPGLSLKSADGSGKTLMFAHGFNIRFRTITPPADVDVSLVAPKSPGHRVREVFTEGGGVPGLVAVEQDATGNALANALSYAKGIGCTRAGVLQTTFTEETETDLFGEQAVLCGGTAALVKAGFEVLTEAGYQPELAYFEVLHELKLIVDLMYRGGLEYMRHSISDTAEWGDYVAGPRIVTPAVKDAMKGLLKDIQDGSFAKRFIEDQNSGRKEFTKFREQDREHPIEKVGAELRAAMPFLDPVKVENGNVVKA</sequence>
<dbReference type="HAMAP" id="MF_00435">
    <property type="entry name" value="IlvC"/>
    <property type="match status" value="1"/>
</dbReference>
<dbReference type="EMBL" id="CP003379">
    <property type="protein sequence ID" value="AFL89698.1"/>
    <property type="molecule type" value="Genomic_DNA"/>
</dbReference>
<dbReference type="InterPro" id="IPR036291">
    <property type="entry name" value="NAD(P)-bd_dom_sf"/>
</dbReference>
<dbReference type="SUPFAM" id="SSF48179">
    <property type="entry name" value="6-phosphogluconate dehydrogenase C-terminal domain-like"/>
    <property type="match status" value="1"/>
</dbReference>
<organism evidence="13 14">
    <name type="scientific">Terriglobus roseus (strain DSM 18391 / NRRL B-41598 / KBS 63)</name>
    <dbReference type="NCBI Taxonomy" id="926566"/>
    <lineage>
        <taxon>Bacteria</taxon>
        <taxon>Pseudomonadati</taxon>
        <taxon>Acidobacteriota</taxon>
        <taxon>Terriglobia</taxon>
        <taxon>Terriglobales</taxon>
        <taxon>Acidobacteriaceae</taxon>
        <taxon>Terriglobus</taxon>
    </lineage>
</organism>
<feature type="binding site" evidence="9 10">
    <location>
        <position position="196"/>
    </location>
    <ligand>
        <name>Mg(2+)</name>
        <dbReference type="ChEBI" id="CHEBI:18420"/>
        <label>1</label>
    </ligand>
</feature>
<feature type="binding site" evidence="9">
    <location>
        <position position="48"/>
    </location>
    <ligand>
        <name>NADP(+)</name>
        <dbReference type="ChEBI" id="CHEBI:58349"/>
    </ligand>
</feature>
<dbReference type="STRING" id="926566.Terro_3484"/>
<accession>I3ZKD0</accession>
<dbReference type="PATRIC" id="fig|926566.3.peg.3428"/>
<evidence type="ECO:0000313" key="14">
    <source>
        <dbReference type="Proteomes" id="UP000006056"/>
    </source>
</evidence>
<dbReference type="OrthoDB" id="9804088at2"/>
<evidence type="ECO:0000313" key="13">
    <source>
        <dbReference type="EMBL" id="AFL89698.1"/>
    </source>
</evidence>
<keyword evidence="6 9" id="KW-0460">Magnesium</keyword>
<feature type="binding site" evidence="9">
    <location>
        <begin position="25"/>
        <end position="28"/>
    </location>
    <ligand>
        <name>NADP(+)</name>
        <dbReference type="ChEBI" id="CHEBI:58349"/>
    </ligand>
</feature>
<dbReference type="PROSITE" id="PS51851">
    <property type="entry name" value="KARI_C"/>
    <property type="match status" value="1"/>
</dbReference>
<dbReference type="GO" id="GO:0016853">
    <property type="term" value="F:isomerase activity"/>
    <property type="evidence" value="ECO:0007669"/>
    <property type="project" value="UniProtKB-KW"/>
</dbReference>
<keyword evidence="8 9" id="KW-0100">Branched-chain amino acid biosynthesis</keyword>
<keyword evidence="14" id="KW-1185">Reference proteome</keyword>
<evidence type="ECO:0000256" key="7">
    <source>
        <dbReference type="ARBA" id="ARBA00023002"/>
    </source>
</evidence>
<evidence type="ECO:0000256" key="3">
    <source>
        <dbReference type="ARBA" id="ARBA00010318"/>
    </source>
</evidence>
<dbReference type="FunFam" id="3.40.50.720:FF:000023">
    <property type="entry name" value="Ketol-acid reductoisomerase (NADP(+))"/>
    <property type="match status" value="1"/>
</dbReference>
<comment type="similarity">
    <text evidence="3 9 10">Belongs to the ketol-acid reductoisomerase family.</text>
</comment>
<feature type="binding site" evidence="9 10">
    <location>
        <position position="257"/>
    </location>
    <ligand>
        <name>substrate</name>
    </ligand>
</feature>
<proteinExistence type="inferred from homology"/>
<name>I3ZKD0_TERRK</name>
<keyword evidence="4 9" id="KW-0028">Amino-acid biosynthesis</keyword>
<evidence type="ECO:0000256" key="6">
    <source>
        <dbReference type="ARBA" id="ARBA00022842"/>
    </source>
</evidence>
<dbReference type="NCBIfam" id="NF004017">
    <property type="entry name" value="PRK05479.1"/>
    <property type="match status" value="1"/>
</dbReference>
<dbReference type="PIRSF" id="PIRSF000116">
    <property type="entry name" value="IlvC_gammaproteo"/>
    <property type="match status" value="1"/>
</dbReference>
<dbReference type="KEGG" id="trs:Terro_3484"/>
<feature type="binding site" evidence="9 10">
    <location>
        <position position="236"/>
    </location>
    <ligand>
        <name>Mg(2+)</name>
        <dbReference type="ChEBI" id="CHEBI:18420"/>
        <label>2</label>
    </ligand>
</feature>
<feature type="binding site" evidence="9">
    <location>
        <position position="51"/>
    </location>
    <ligand>
        <name>NADP(+)</name>
        <dbReference type="ChEBI" id="CHEBI:58349"/>
    </ligand>
</feature>
<evidence type="ECO:0000256" key="2">
    <source>
        <dbReference type="ARBA" id="ARBA00004885"/>
    </source>
</evidence>
<dbReference type="eggNOG" id="COG0059">
    <property type="taxonomic scope" value="Bacteria"/>
</dbReference>
<comment type="catalytic activity">
    <reaction evidence="9">
        <text>(2R,3R)-2,3-dihydroxy-3-methylpentanoate + NADP(+) = (S)-2-ethyl-2-hydroxy-3-oxobutanoate + NADPH + H(+)</text>
        <dbReference type="Rhea" id="RHEA:13493"/>
        <dbReference type="ChEBI" id="CHEBI:15378"/>
        <dbReference type="ChEBI" id="CHEBI:49256"/>
        <dbReference type="ChEBI" id="CHEBI:49258"/>
        <dbReference type="ChEBI" id="CHEBI:57783"/>
        <dbReference type="ChEBI" id="CHEBI:58349"/>
        <dbReference type="EC" id="1.1.1.86"/>
    </reaction>
</comment>
<feature type="active site" evidence="9">
    <location>
        <position position="113"/>
    </location>
</feature>
<evidence type="ECO:0000259" key="11">
    <source>
        <dbReference type="PROSITE" id="PS51850"/>
    </source>
</evidence>
<reference evidence="13 14" key="1">
    <citation type="submission" date="2012-06" db="EMBL/GenBank/DDBJ databases">
        <title>Complete genome of Terriglobus roseus DSM 18391.</title>
        <authorList>
            <consortium name="US DOE Joint Genome Institute (JGI-PGF)"/>
            <person name="Lucas S."/>
            <person name="Copeland A."/>
            <person name="Lapidus A."/>
            <person name="Glavina del Rio T."/>
            <person name="Dalin E."/>
            <person name="Tice H."/>
            <person name="Bruce D."/>
            <person name="Goodwin L."/>
            <person name="Pitluck S."/>
            <person name="Peters L."/>
            <person name="Mikhailova N."/>
            <person name="Munk A.C.C."/>
            <person name="Kyrpides N."/>
            <person name="Mavromatis K."/>
            <person name="Ivanova N."/>
            <person name="Brettin T."/>
            <person name="Detter J.C."/>
            <person name="Han C."/>
            <person name="Larimer F."/>
            <person name="Land M."/>
            <person name="Hauser L."/>
            <person name="Markowitz V."/>
            <person name="Cheng J.-F."/>
            <person name="Hugenholtz P."/>
            <person name="Woyke T."/>
            <person name="Wu D."/>
            <person name="Brambilla E."/>
            <person name="Klenk H.-P."/>
            <person name="Eisen J.A."/>
        </authorList>
    </citation>
    <scope>NUCLEOTIDE SEQUENCE [LARGE SCALE GENOMIC DNA]</scope>
    <source>
        <strain evidence="14">DSM 18391 / NRRL B-41598 / KBS 63</strain>
    </source>
</reference>
<dbReference type="GO" id="GO:0004455">
    <property type="term" value="F:ketol-acid reductoisomerase activity"/>
    <property type="evidence" value="ECO:0007669"/>
    <property type="project" value="UniProtKB-UniRule"/>
</dbReference>
<comment type="catalytic activity">
    <reaction evidence="9">
        <text>(2R)-2,3-dihydroxy-3-methylbutanoate + NADP(+) = (2S)-2-acetolactate + NADPH + H(+)</text>
        <dbReference type="Rhea" id="RHEA:22068"/>
        <dbReference type="ChEBI" id="CHEBI:15378"/>
        <dbReference type="ChEBI" id="CHEBI:49072"/>
        <dbReference type="ChEBI" id="CHEBI:57783"/>
        <dbReference type="ChEBI" id="CHEBI:58349"/>
        <dbReference type="ChEBI" id="CHEBI:58476"/>
        <dbReference type="EC" id="1.1.1.86"/>
    </reaction>
</comment>
<comment type="cofactor">
    <cofactor evidence="9">
        <name>Mg(2+)</name>
        <dbReference type="ChEBI" id="CHEBI:18420"/>
    </cofactor>
    <text evidence="9">Binds 2 magnesium ions per subunit.</text>
</comment>
<evidence type="ECO:0000256" key="10">
    <source>
        <dbReference type="PROSITE-ProRule" id="PRU01198"/>
    </source>
</evidence>
<dbReference type="Pfam" id="PF01450">
    <property type="entry name" value="KARI_C"/>
    <property type="match status" value="1"/>
</dbReference>
<comment type="caution">
    <text evidence="9">Lacks conserved residue(s) required for the propagation of feature annotation.</text>
</comment>
<dbReference type="InterPro" id="IPR013116">
    <property type="entry name" value="KARI_N"/>
</dbReference>
<evidence type="ECO:0000256" key="4">
    <source>
        <dbReference type="ARBA" id="ARBA00022605"/>
    </source>
</evidence>
<keyword evidence="5 9" id="KW-0479">Metal-binding</keyword>
<comment type="function">
    <text evidence="9">Involved in the biosynthesis of branched-chain amino acids (BCAA). Catalyzes an alkyl-migration followed by a ketol-acid reduction of (S)-2-acetolactate (S2AL) to yield (R)-2,3-dihydroxy-isovalerate. In the isomerase reaction, S2AL is rearranged via a Mg-dependent methyl migration to produce 3-hydroxy-3-methyl-2-ketobutyrate (HMKB). In the reductase reaction, this 2-ketoacid undergoes a metal-dependent reduction by NADPH to yield (R)-2,3-dihydroxy-isovalerate.</text>
</comment>
<feature type="binding site" evidence="9 10">
    <location>
        <position position="196"/>
    </location>
    <ligand>
        <name>Mg(2+)</name>
        <dbReference type="ChEBI" id="CHEBI:18420"/>
        <label>2</label>
    </ligand>
</feature>
<dbReference type="UniPathway" id="UPA00049">
    <property type="reaction ID" value="UER00060"/>
</dbReference>
<evidence type="ECO:0000256" key="8">
    <source>
        <dbReference type="ARBA" id="ARBA00023304"/>
    </source>
</evidence>
<dbReference type="Gene3D" id="3.40.50.720">
    <property type="entry name" value="NAD(P)-binding Rossmann-like Domain"/>
    <property type="match status" value="1"/>
</dbReference>
<dbReference type="GO" id="GO:0009097">
    <property type="term" value="P:isoleucine biosynthetic process"/>
    <property type="evidence" value="ECO:0007669"/>
    <property type="project" value="UniProtKB-UniRule"/>
</dbReference>
<comment type="pathway">
    <text evidence="1 9">Amino-acid biosynthesis; L-valine biosynthesis; L-valine from pyruvate: step 2/4.</text>
</comment>
<dbReference type="SUPFAM" id="SSF51735">
    <property type="entry name" value="NAD(P)-binding Rossmann-fold domains"/>
    <property type="match status" value="1"/>
</dbReference>
<dbReference type="NCBIfam" id="TIGR00465">
    <property type="entry name" value="ilvC"/>
    <property type="match status" value="1"/>
</dbReference>
<evidence type="ECO:0000256" key="5">
    <source>
        <dbReference type="ARBA" id="ARBA00022723"/>
    </source>
</evidence>
<feature type="binding site" evidence="9">
    <location>
        <position position="139"/>
    </location>
    <ligand>
        <name>NADP(+)</name>
        <dbReference type="ChEBI" id="CHEBI:58349"/>
    </ligand>
</feature>
<dbReference type="InterPro" id="IPR014359">
    <property type="entry name" value="KARI_prok"/>
</dbReference>
<feature type="domain" description="KARI C-terminal knotted" evidence="12">
    <location>
        <begin position="188"/>
        <end position="333"/>
    </location>
</feature>
<comment type="pathway">
    <text evidence="2 9">Amino-acid biosynthesis; L-isoleucine biosynthesis; L-isoleucine from 2-oxobutanoate: step 2/4.</text>
</comment>
<dbReference type="PANTHER" id="PTHR21371">
    <property type="entry name" value="KETOL-ACID REDUCTOISOMERASE, MITOCHONDRIAL"/>
    <property type="match status" value="1"/>
</dbReference>
<dbReference type="Pfam" id="PF07991">
    <property type="entry name" value="KARI_N"/>
    <property type="match status" value="1"/>
</dbReference>
<evidence type="ECO:0000256" key="1">
    <source>
        <dbReference type="ARBA" id="ARBA00004864"/>
    </source>
</evidence>
<dbReference type="GO" id="GO:0000287">
    <property type="term" value="F:magnesium ion binding"/>
    <property type="evidence" value="ECO:0007669"/>
    <property type="project" value="UniProtKB-UniRule"/>
</dbReference>
<evidence type="ECO:0000256" key="9">
    <source>
        <dbReference type="HAMAP-Rule" id="MF_00435"/>
    </source>
</evidence>
<dbReference type="PROSITE" id="PS51850">
    <property type="entry name" value="KARI_N"/>
    <property type="match status" value="1"/>
</dbReference>
<dbReference type="GO" id="GO:0050661">
    <property type="term" value="F:NADP binding"/>
    <property type="evidence" value="ECO:0007669"/>
    <property type="project" value="InterPro"/>
</dbReference>
<keyword evidence="7 9" id="KW-0560">Oxidoreductase</keyword>
<keyword evidence="9" id="KW-0521">NADP</keyword>
<dbReference type="Proteomes" id="UP000006056">
    <property type="component" value="Chromosome"/>
</dbReference>
<dbReference type="PANTHER" id="PTHR21371:SF1">
    <property type="entry name" value="KETOL-ACID REDUCTOISOMERASE, MITOCHONDRIAL"/>
    <property type="match status" value="1"/>
</dbReference>
<gene>
    <name evidence="9" type="primary">ilvC</name>
    <name evidence="13" type="ordered locus">Terro_3484</name>
</gene>
<dbReference type="HOGENOM" id="CLU_033821_0_1_0"/>
<dbReference type="InterPro" id="IPR008927">
    <property type="entry name" value="6-PGluconate_DH-like_C_sf"/>
</dbReference>
<dbReference type="GO" id="GO:0005829">
    <property type="term" value="C:cytosol"/>
    <property type="evidence" value="ECO:0007669"/>
    <property type="project" value="TreeGrafter"/>
</dbReference>
<dbReference type="GO" id="GO:0009099">
    <property type="term" value="P:L-valine biosynthetic process"/>
    <property type="evidence" value="ECO:0007669"/>
    <property type="project" value="UniProtKB-UniRule"/>
</dbReference>
<dbReference type="AlphaFoldDB" id="I3ZKD0"/>
<dbReference type="Gene3D" id="6.10.240.10">
    <property type="match status" value="1"/>
</dbReference>
<evidence type="ECO:0000259" key="12">
    <source>
        <dbReference type="PROSITE" id="PS51851"/>
    </source>
</evidence>
<feature type="binding site" evidence="9 10">
    <location>
        <position position="232"/>
    </location>
    <ligand>
        <name>Mg(2+)</name>
        <dbReference type="ChEBI" id="CHEBI:18420"/>
        <label>2</label>
    </ligand>
</feature>
<dbReference type="EC" id="1.1.1.86" evidence="9"/>
<dbReference type="NCBIfam" id="NF009940">
    <property type="entry name" value="PRK13403.1"/>
    <property type="match status" value="1"/>
</dbReference>
<dbReference type="InterPro" id="IPR000506">
    <property type="entry name" value="KARI_C"/>
</dbReference>
<protein>
    <recommendedName>
        <fullName evidence="9">Ketol-acid reductoisomerase (NADP(+))</fullName>
        <shortName evidence="9">KARI</shortName>
        <ecNumber evidence="9">1.1.1.86</ecNumber>
    </recommendedName>
    <alternativeName>
        <fullName evidence="9">Acetohydroxy-acid isomeroreductase</fullName>
        <shortName evidence="9">AHIR</shortName>
    </alternativeName>
    <alternativeName>
        <fullName evidence="9">Alpha-keto-beta-hydroxylacyl reductoisomerase</fullName>
    </alternativeName>
</protein>
<dbReference type="RefSeq" id="WP_014786959.1">
    <property type="nucleotide sequence ID" value="NC_018014.1"/>
</dbReference>
<keyword evidence="13" id="KW-0413">Isomerase</keyword>
<feature type="binding site" evidence="9 10">
    <location>
        <position position="200"/>
    </location>
    <ligand>
        <name>Mg(2+)</name>
        <dbReference type="ChEBI" id="CHEBI:18420"/>
        <label>1</label>
    </ligand>
</feature>
<feature type="domain" description="KARI N-terminal Rossmann" evidence="11">
    <location>
        <begin position="2"/>
        <end position="187"/>
    </location>
</feature>